<gene>
    <name evidence="2" type="ORF">DN051_34140</name>
</gene>
<protein>
    <submittedName>
        <fullName evidence="2">Uncharacterized protein</fullName>
    </submittedName>
</protein>
<name>A0A2Z4JDI5_9ACTN</name>
<keyword evidence="3" id="KW-1185">Reference proteome</keyword>
<dbReference type="KEGG" id="scad:DN051_34140"/>
<feature type="region of interest" description="Disordered" evidence="1">
    <location>
        <begin position="173"/>
        <end position="194"/>
    </location>
</feature>
<evidence type="ECO:0000256" key="1">
    <source>
        <dbReference type="SAM" id="MobiDB-lite"/>
    </source>
</evidence>
<evidence type="ECO:0000313" key="2">
    <source>
        <dbReference type="EMBL" id="AWW42818.1"/>
    </source>
</evidence>
<evidence type="ECO:0000313" key="3">
    <source>
        <dbReference type="Proteomes" id="UP000249616"/>
    </source>
</evidence>
<sequence>MFAAGTGVLAGCGQAGTAGSGSDPTQAPQAAARARQVAAAWDGSKAAEAWRAGYHPMGDAVQLPEGGLRGEDEHAYLTQNLVLDGRLPAAPDEEGRVTWGSGGSLTRPLMDARKAYETFGRTGGGSRDEPRLTVTGARLGEMTLATTRGPATVPAWLFTLDGYDTPLKRVAVSPSKLPASPIRSAEESSGDGPASLQGLVELSEDGRSATVIGLHGGCDDGPFVHVLETDGSVVLSASVVGRRDGPCTAQLEGSEVTVKLAGPVGDRVLLDAATGLPVPYAGTVGSSPSWS</sequence>
<proteinExistence type="predicted"/>
<dbReference type="EMBL" id="CP030073">
    <property type="protein sequence ID" value="AWW42818.1"/>
    <property type="molecule type" value="Genomic_DNA"/>
</dbReference>
<dbReference type="Proteomes" id="UP000249616">
    <property type="component" value="Chromosome"/>
</dbReference>
<dbReference type="AlphaFoldDB" id="A0A2Z4JDI5"/>
<accession>A0A2Z4JDI5</accession>
<organism evidence="2 3">
    <name type="scientific">Streptomyces cadmiisoli</name>
    <dbReference type="NCBI Taxonomy" id="2184053"/>
    <lineage>
        <taxon>Bacteria</taxon>
        <taxon>Bacillati</taxon>
        <taxon>Actinomycetota</taxon>
        <taxon>Actinomycetes</taxon>
        <taxon>Kitasatosporales</taxon>
        <taxon>Streptomycetaceae</taxon>
        <taxon>Streptomyces</taxon>
        <taxon>Streptomyces aurantiacus group</taxon>
    </lineage>
</organism>
<reference evidence="2 3" key="1">
    <citation type="journal article" date="2019" name="Int. J. Syst. Evol. Microbiol.">
        <title>Streptomyces cadmiisoli sp. nov., a novel actinomycete isolated from cadmium-contaminated soil.</title>
        <authorList>
            <person name="Li K."/>
            <person name="Tang X."/>
            <person name="Zhao J."/>
            <person name="Guo Y."/>
            <person name="Tang Y."/>
            <person name="Gao J."/>
        </authorList>
    </citation>
    <scope>NUCLEOTIDE SEQUENCE [LARGE SCALE GENOMIC DNA]</scope>
    <source>
        <strain evidence="2 3">ZFG47</strain>
    </source>
</reference>